<organism evidence="1 2">
    <name type="scientific">Trachymyrmex septentrionalis</name>
    <dbReference type="NCBI Taxonomy" id="34720"/>
    <lineage>
        <taxon>Eukaryota</taxon>
        <taxon>Metazoa</taxon>
        <taxon>Ecdysozoa</taxon>
        <taxon>Arthropoda</taxon>
        <taxon>Hexapoda</taxon>
        <taxon>Insecta</taxon>
        <taxon>Pterygota</taxon>
        <taxon>Neoptera</taxon>
        <taxon>Endopterygota</taxon>
        <taxon>Hymenoptera</taxon>
        <taxon>Apocrita</taxon>
        <taxon>Aculeata</taxon>
        <taxon>Formicoidea</taxon>
        <taxon>Formicidae</taxon>
        <taxon>Myrmicinae</taxon>
        <taxon>Trachymyrmex</taxon>
    </lineage>
</organism>
<keyword evidence="2" id="KW-1185">Reference proteome</keyword>
<accession>A0A151JTS4</accession>
<sequence>MSYVDVSWASVSTVRYIRDWRVAVDTEFLSNYRYVFMEVLERIVGPLRRVAAGKHFLLWCARKINMDLLCAAANVKAWSSLPQGDMSAKQLAERMDIALRKISDVAMPLLTTTGRPSVYWWNDEIAELRARCVRVRRRLLRLCSPAVTGEEVSVAAARINVGRAPGPDGIAGRVVRGTSVVFARLWASCFAAYLREGVFPAPWRMARPHGGLTYRMTQVIVDHGCLEAYLHGIRRSESPICRQCRAVMDNGIHTLLHCPSWDVERENIFAAFGLDLDLD</sequence>
<proteinExistence type="predicted"/>
<dbReference type="EMBL" id="KQ981824">
    <property type="protein sequence ID" value="KYN35119.1"/>
    <property type="molecule type" value="Genomic_DNA"/>
</dbReference>
<name>A0A151JTS4_9HYME</name>
<protein>
    <recommendedName>
        <fullName evidence="3">Reverse transcriptase zinc-binding domain-containing protein</fullName>
    </recommendedName>
</protein>
<evidence type="ECO:0000313" key="2">
    <source>
        <dbReference type="Proteomes" id="UP000078541"/>
    </source>
</evidence>
<evidence type="ECO:0000313" key="1">
    <source>
        <dbReference type="EMBL" id="KYN35119.1"/>
    </source>
</evidence>
<reference evidence="1 2" key="1">
    <citation type="submission" date="2016-03" db="EMBL/GenBank/DDBJ databases">
        <title>Trachymyrmex septentrionalis WGS genome.</title>
        <authorList>
            <person name="Nygaard S."/>
            <person name="Hu H."/>
            <person name="Boomsma J."/>
            <person name="Zhang G."/>
        </authorList>
    </citation>
    <scope>NUCLEOTIDE SEQUENCE [LARGE SCALE GENOMIC DNA]</scope>
    <source>
        <strain evidence="1">Tsep2-gDNA-1</strain>
        <tissue evidence="1">Whole body</tissue>
    </source>
</reference>
<evidence type="ECO:0008006" key="3">
    <source>
        <dbReference type="Google" id="ProtNLM"/>
    </source>
</evidence>
<dbReference type="Proteomes" id="UP000078541">
    <property type="component" value="Unassembled WGS sequence"/>
</dbReference>
<dbReference type="STRING" id="34720.A0A151JTS4"/>
<gene>
    <name evidence="1" type="ORF">ALC56_10545</name>
</gene>
<dbReference type="AlphaFoldDB" id="A0A151JTS4"/>